<keyword evidence="9" id="KW-0597">Phosphoprotein</keyword>
<comment type="cofactor">
    <cofactor evidence="1">
        <name>Mn(2+)</name>
        <dbReference type="ChEBI" id="CHEBI:29035"/>
    </cofactor>
</comment>
<evidence type="ECO:0000256" key="20">
    <source>
        <dbReference type="ARBA" id="ARBA00023136"/>
    </source>
</evidence>
<reference evidence="31" key="2">
    <citation type="submission" date="2018-05" db="EMBL/GenBank/DDBJ databases">
        <title>OgluRS3 (Oryza glumaepatula Reference Sequence Version 3).</title>
        <authorList>
            <person name="Zhang J."/>
            <person name="Kudrna D."/>
            <person name="Lee S."/>
            <person name="Talag J."/>
            <person name="Welchert J."/>
            <person name="Wing R.A."/>
        </authorList>
    </citation>
    <scope>NUCLEOTIDE SEQUENCE [LARGE SCALE GENOMIC DNA]</scope>
</reference>
<dbReference type="EnsemblPlants" id="OGLUM11G19450.1">
    <property type="protein sequence ID" value="OGLUM11G19450.1"/>
    <property type="gene ID" value="OGLUM11G19450"/>
</dbReference>
<evidence type="ECO:0000256" key="2">
    <source>
        <dbReference type="ARBA" id="ARBA00001946"/>
    </source>
</evidence>
<dbReference type="EC" id="2.7.11.1" evidence="6"/>
<evidence type="ECO:0000313" key="32">
    <source>
        <dbReference type="Proteomes" id="UP000026961"/>
    </source>
</evidence>
<dbReference type="Pfam" id="PF00560">
    <property type="entry name" value="LRR_1"/>
    <property type="match status" value="4"/>
</dbReference>
<feature type="domain" description="Protein kinase" evidence="30">
    <location>
        <begin position="481"/>
        <end position="783"/>
    </location>
</feature>
<dbReference type="Pfam" id="PF13855">
    <property type="entry name" value="LRR_8"/>
    <property type="match status" value="2"/>
</dbReference>
<evidence type="ECO:0000256" key="16">
    <source>
        <dbReference type="ARBA" id="ARBA00022777"/>
    </source>
</evidence>
<dbReference type="GO" id="GO:0004674">
    <property type="term" value="F:protein serine/threonine kinase activity"/>
    <property type="evidence" value="ECO:0007669"/>
    <property type="project" value="UniProtKB-KW"/>
</dbReference>
<keyword evidence="19 29" id="KW-1133">Transmembrane helix</keyword>
<dbReference type="Gramene" id="OGLUM11G19450.1">
    <property type="protein sequence ID" value="OGLUM11G19450.1"/>
    <property type="gene ID" value="OGLUM11G19450"/>
</dbReference>
<dbReference type="Gene3D" id="3.80.10.10">
    <property type="entry name" value="Ribonuclease Inhibitor"/>
    <property type="match status" value="2"/>
</dbReference>
<accession>A0A0E0BL97</accession>
<evidence type="ECO:0000256" key="26">
    <source>
        <dbReference type="ARBA" id="ARBA00056628"/>
    </source>
</evidence>
<name>A0A0E0BL97_9ORYZ</name>
<keyword evidence="22" id="KW-0325">Glycoprotein</keyword>
<dbReference type="Pfam" id="PF07714">
    <property type="entry name" value="PK_Tyr_Ser-Thr"/>
    <property type="match status" value="1"/>
</dbReference>
<dbReference type="InterPro" id="IPR032675">
    <property type="entry name" value="LRR_dom_sf"/>
</dbReference>
<evidence type="ECO:0000256" key="28">
    <source>
        <dbReference type="PROSITE-ProRule" id="PRU10141"/>
    </source>
</evidence>
<keyword evidence="18 28" id="KW-0067">ATP-binding</keyword>
<dbReference type="SMART" id="SM00365">
    <property type="entry name" value="LRR_SD22"/>
    <property type="match status" value="3"/>
</dbReference>
<evidence type="ECO:0000313" key="31">
    <source>
        <dbReference type="EnsemblPlants" id="OGLUM11G19450.1"/>
    </source>
</evidence>
<dbReference type="InterPro" id="IPR003591">
    <property type="entry name" value="Leu-rich_rpt_typical-subtyp"/>
</dbReference>
<dbReference type="Gene3D" id="3.30.200.20">
    <property type="entry name" value="Phosphorylase Kinase, domain 1"/>
    <property type="match status" value="1"/>
</dbReference>
<evidence type="ECO:0000259" key="30">
    <source>
        <dbReference type="PROSITE" id="PS50011"/>
    </source>
</evidence>
<dbReference type="InterPro" id="IPR001611">
    <property type="entry name" value="Leu-rich_rpt"/>
</dbReference>
<evidence type="ECO:0000256" key="12">
    <source>
        <dbReference type="ARBA" id="ARBA00022692"/>
    </source>
</evidence>
<keyword evidence="8" id="KW-0723">Serine/threonine-protein kinase</keyword>
<dbReference type="InterPro" id="IPR011009">
    <property type="entry name" value="Kinase-like_dom_sf"/>
</dbReference>
<dbReference type="InterPro" id="IPR000719">
    <property type="entry name" value="Prot_kinase_dom"/>
</dbReference>
<dbReference type="FunFam" id="1.10.510.10:FF:000358">
    <property type="entry name" value="Putative leucine-rich repeat receptor-like serine/threonine-protein kinase"/>
    <property type="match status" value="1"/>
</dbReference>
<evidence type="ECO:0000256" key="23">
    <source>
        <dbReference type="ARBA" id="ARBA00047899"/>
    </source>
</evidence>
<evidence type="ECO:0000256" key="24">
    <source>
        <dbReference type="ARBA" id="ARBA00048679"/>
    </source>
</evidence>
<evidence type="ECO:0000256" key="3">
    <source>
        <dbReference type="ARBA" id="ARBA00004162"/>
    </source>
</evidence>
<protein>
    <recommendedName>
        <fullName evidence="27">Receptor kinase-like protein Xa21</fullName>
        <ecNumber evidence="6">2.7.11.1</ecNumber>
    </recommendedName>
</protein>
<dbReference type="STRING" id="40148.A0A0E0BL97"/>
<dbReference type="PANTHER" id="PTHR27008:SF468">
    <property type="entry name" value="OS02G0615500 PROTEIN"/>
    <property type="match status" value="1"/>
</dbReference>
<feature type="binding site" evidence="28">
    <location>
        <position position="510"/>
    </location>
    <ligand>
        <name>ATP</name>
        <dbReference type="ChEBI" id="CHEBI:30616"/>
    </ligand>
</feature>
<dbReference type="SUPFAM" id="SSF52058">
    <property type="entry name" value="L domain-like"/>
    <property type="match status" value="2"/>
</dbReference>
<evidence type="ECO:0000256" key="14">
    <source>
        <dbReference type="ARBA" id="ARBA00022737"/>
    </source>
</evidence>
<evidence type="ECO:0000256" key="1">
    <source>
        <dbReference type="ARBA" id="ARBA00001936"/>
    </source>
</evidence>
<dbReference type="FunFam" id="3.30.200.20:FF:000432">
    <property type="entry name" value="LRR receptor-like serine/threonine-protein kinase EFR"/>
    <property type="match status" value="1"/>
</dbReference>
<dbReference type="GO" id="GO:0005789">
    <property type="term" value="C:endoplasmic reticulum membrane"/>
    <property type="evidence" value="ECO:0007669"/>
    <property type="project" value="UniProtKB-SubCell"/>
</dbReference>
<evidence type="ECO:0000256" key="18">
    <source>
        <dbReference type="ARBA" id="ARBA00022840"/>
    </source>
</evidence>
<evidence type="ECO:0000256" key="27">
    <source>
        <dbReference type="ARBA" id="ARBA00072040"/>
    </source>
</evidence>
<dbReference type="InterPro" id="IPR017441">
    <property type="entry name" value="Protein_kinase_ATP_BS"/>
</dbReference>
<keyword evidence="32" id="KW-1185">Reference proteome</keyword>
<dbReference type="Gene3D" id="1.10.510.10">
    <property type="entry name" value="Transferase(Phosphotransferase) domain 1"/>
    <property type="match status" value="1"/>
</dbReference>
<keyword evidence="13" id="KW-0732">Signal</keyword>
<dbReference type="GO" id="GO:0005524">
    <property type="term" value="F:ATP binding"/>
    <property type="evidence" value="ECO:0007669"/>
    <property type="project" value="UniProtKB-UniRule"/>
</dbReference>
<evidence type="ECO:0000256" key="29">
    <source>
        <dbReference type="SAM" id="Phobius"/>
    </source>
</evidence>
<evidence type="ECO:0000256" key="9">
    <source>
        <dbReference type="ARBA" id="ARBA00022553"/>
    </source>
</evidence>
<proteinExistence type="predicted"/>
<dbReference type="InterPro" id="IPR051809">
    <property type="entry name" value="Plant_receptor-like_S/T_kinase"/>
</dbReference>
<dbReference type="SMART" id="SM00220">
    <property type="entry name" value="S_TKc"/>
    <property type="match status" value="1"/>
</dbReference>
<keyword evidence="16" id="KW-0418">Kinase</keyword>
<evidence type="ECO:0000256" key="22">
    <source>
        <dbReference type="ARBA" id="ARBA00023180"/>
    </source>
</evidence>
<dbReference type="PANTHER" id="PTHR27008">
    <property type="entry name" value="OS04G0122200 PROTEIN"/>
    <property type="match status" value="1"/>
</dbReference>
<dbReference type="AlphaFoldDB" id="A0A0E0BL97"/>
<evidence type="ECO:0000256" key="15">
    <source>
        <dbReference type="ARBA" id="ARBA00022741"/>
    </source>
</evidence>
<sequence length="806" mass="89431">MQLNSPRARRDSGPGGAKAGRDNLLLAWNLTFLHTLNLSENDFYGQLPPLIHLHKLQVLDLSNNSLHDSISNSLTNCSALRILDLSRNSLIGKVPSKVDLLSNLSIFRLSWNNFTGIIPPTLSNVTNVERISLAYNQLIGRIPDELGRLSHMSILSLGGNRLSGRIPQAIFNLSSLQTLGLELNMLTKTLPANMCDALHNLRWLGLSGNMFEEWIGKLTNLQGLYLGANNYVGPIPSSIGNLTKLTELSLGDNALSGYIPTSLGNLQQLEALDLSYNNLQSSMPLEVVNLKQLTKLYLSSSKLIGQIPVTLGECQNLVTIQMGGNVLTGNIPLSFSKLKSLSMLNLFHNNLSGTIPIYLSDLQLLIQLDLSYNNLQGEIPTNGVFKNATAVSLGGNLGFCGGVVDFHMPPCPGISWRTERYYYLVKVLVPIFGFMSLALLAYCIIIHMKKTLKKIHLLMPVFGTKLRKVSYRDIVQATGNFSETNLIGRGSYSSVYRGKLNQVKTEMAIKVLDLEMRSAERSFLLECEALKSIRHRNLIPLITACSTIDHKGNACKALIYAFMPNGDLDTWLHHQEVQTAPKNLGLAERISIAINIADALEYLHHDSGRPIIHCDLKPSNILLDIHMNACLGDFGIARFYLDYISRSVGDSNSISAKGTVGYTAPEYAENGHVSTYGDVYSFGILLLEMLSGKRPTDHMFRNGLTIVSFVERHYPDQVVNVIDTYLLDECKAFTQEMLQIEHPAIFQCFLSLIQVALLCTHQSPSERINMREVAAEIRGIKMLYSRREVKVSNSFKRLINWASHGS</sequence>
<dbReference type="FunFam" id="3.80.10.10:FF:000288">
    <property type="entry name" value="LRR receptor-like serine/threonine-protein kinase EFR"/>
    <property type="match status" value="1"/>
</dbReference>
<keyword evidence="7" id="KW-1003">Cell membrane</keyword>
<dbReference type="PRINTS" id="PR00019">
    <property type="entry name" value="LEURICHRPT"/>
</dbReference>
<reference evidence="31" key="1">
    <citation type="submission" date="2015-04" db="UniProtKB">
        <authorList>
            <consortium name="EnsemblPlants"/>
        </authorList>
    </citation>
    <scope>IDENTIFICATION</scope>
</reference>
<evidence type="ECO:0000256" key="8">
    <source>
        <dbReference type="ARBA" id="ARBA00022527"/>
    </source>
</evidence>
<evidence type="ECO:0000256" key="21">
    <source>
        <dbReference type="ARBA" id="ARBA00023170"/>
    </source>
</evidence>
<keyword evidence="10" id="KW-0433">Leucine-rich repeat</keyword>
<dbReference type="FunFam" id="3.80.10.10:FF:000383">
    <property type="entry name" value="Leucine-rich repeat receptor protein kinase EMS1"/>
    <property type="match status" value="1"/>
</dbReference>
<dbReference type="SUPFAM" id="SSF56112">
    <property type="entry name" value="Protein kinase-like (PK-like)"/>
    <property type="match status" value="1"/>
</dbReference>
<dbReference type="HOGENOM" id="CLU_000288_22_0_1"/>
<dbReference type="GO" id="GO:0005886">
    <property type="term" value="C:plasma membrane"/>
    <property type="evidence" value="ECO:0007669"/>
    <property type="project" value="UniProtKB-SubCell"/>
</dbReference>
<evidence type="ECO:0000256" key="7">
    <source>
        <dbReference type="ARBA" id="ARBA00022475"/>
    </source>
</evidence>
<dbReference type="PROSITE" id="PS50011">
    <property type="entry name" value="PROTEIN_KINASE_DOM"/>
    <property type="match status" value="1"/>
</dbReference>
<dbReference type="InterPro" id="IPR008271">
    <property type="entry name" value="Ser/Thr_kinase_AS"/>
</dbReference>
<comment type="function">
    <text evidence="26">The processed protein kinase Xa21 chain released by protein cleavage after X.oryzae pv. oryzae protein Ax21 detection translocates into the nucleus where it can bind and regulate WRKY62, a transcription factor. Confers resistance to the bacterial pathogen X.oryzae pv. oryzae (Xoo).</text>
</comment>
<evidence type="ECO:0000256" key="11">
    <source>
        <dbReference type="ARBA" id="ARBA00022679"/>
    </source>
</evidence>
<dbReference type="InterPro" id="IPR001245">
    <property type="entry name" value="Ser-Thr/Tyr_kinase_cat_dom"/>
</dbReference>
<evidence type="ECO:0000256" key="10">
    <source>
        <dbReference type="ARBA" id="ARBA00022614"/>
    </source>
</evidence>
<evidence type="ECO:0000256" key="6">
    <source>
        <dbReference type="ARBA" id="ARBA00012513"/>
    </source>
</evidence>
<evidence type="ECO:0000256" key="17">
    <source>
        <dbReference type="ARBA" id="ARBA00022824"/>
    </source>
</evidence>
<organism evidence="31">
    <name type="scientific">Oryza glumipatula</name>
    <dbReference type="NCBI Taxonomy" id="40148"/>
    <lineage>
        <taxon>Eukaryota</taxon>
        <taxon>Viridiplantae</taxon>
        <taxon>Streptophyta</taxon>
        <taxon>Embryophyta</taxon>
        <taxon>Tracheophyta</taxon>
        <taxon>Spermatophyta</taxon>
        <taxon>Magnoliopsida</taxon>
        <taxon>Liliopsida</taxon>
        <taxon>Poales</taxon>
        <taxon>Poaceae</taxon>
        <taxon>BOP clade</taxon>
        <taxon>Oryzoideae</taxon>
        <taxon>Oryzeae</taxon>
        <taxon>Oryzinae</taxon>
        <taxon>Oryza</taxon>
    </lineage>
</organism>
<keyword evidence="15 28" id="KW-0547">Nucleotide-binding</keyword>
<keyword evidence="12 29" id="KW-0812">Transmembrane</keyword>
<comment type="catalytic activity">
    <reaction evidence="23">
        <text>L-threonyl-[protein] + ATP = O-phospho-L-threonyl-[protein] + ADP + H(+)</text>
        <dbReference type="Rhea" id="RHEA:46608"/>
        <dbReference type="Rhea" id="RHEA-COMP:11060"/>
        <dbReference type="Rhea" id="RHEA-COMP:11605"/>
        <dbReference type="ChEBI" id="CHEBI:15378"/>
        <dbReference type="ChEBI" id="CHEBI:30013"/>
        <dbReference type="ChEBI" id="CHEBI:30616"/>
        <dbReference type="ChEBI" id="CHEBI:61977"/>
        <dbReference type="ChEBI" id="CHEBI:456216"/>
        <dbReference type="EC" id="2.7.11.1"/>
    </reaction>
</comment>
<keyword evidence="14" id="KW-0677">Repeat</keyword>
<keyword evidence="17" id="KW-0256">Endoplasmic reticulum</keyword>
<comment type="cofactor">
    <cofactor evidence="2">
        <name>Mg(2+)</name>
        <dbReference type="ChEBI" id="CHEBI:18420"/>
    </cofactor>
</comment>
<comment type="catalytic activity">
    <reaction evidence="24">
        <text>L-seryl-[protein] + ATP = O-phospho-L-seryl-[protein] + ADP + H(+)</text>
        <dbReference type="Rhea" id="RHEA:17989"/>
        <dbReference type="Rhea" id="RHEA-COMP:9863"/>
        <dbReference type="Rhea" id="RHEA-COMP:11604"/>
        <dbReference type="ChEBI" id="CHEBI:15378"/>
        <dbReference type="ChEBI" id="CHEBI:29999"/>
        <dbReference type="ChEBI" id="CHEBI:30616"/>
        <dbReference type="ChEBI" id="CHEBI:83421"/>
        <dbReference type="ChEBI" id="CHEBI:456216"/>
        <dbReference type="EC" id="2.7.11.1"/>
    </reaction>
</comment>
<keyword evidence="20 29" id="KW-0472">Membrane</keyword>
<evidence type="ECO:0000256" key="19">
    <source>
        <dbReference type="ARBA" id="ARBA00022989"/>
    </source>
</evidence>
<feature type="transmembrane region" description="Helical" evidence="29">
    <location>
        <begin position="421"/>
        <end position="445"/>
    </location>
</feature>
<dbReference type="Proteomes" id="UP000026961">
    <property type="component" value="Chromosome 11"/>
</dbReference>
<evidence type="ECO:0000256" key="13">
    <source>
        <dbReference type="ARBA" id="ARBA00022729"/>
    </source>
</evidence>
<keyword evidence="11" id="KW-0808">Transferase</keyword>
<evidence type="ECO:0000256" key="5">
    <source>
        <dbReference type="ARBA" id="ARBA00004479"/>
    </source>
</evidence>
<dbReference type="PROSITE" id="PS00107">
    <property type="entry name" value="PROTEIN_KINASE_ATP"/>
    <property type="match status" value="1"/>
</dbReference>
<evidence type="ECO:0000256" key="25">
    <source>
        <dbReference type="ARBA" id="ARBA00054320"/>
    </source>
</evidence>
<dbReference type="PROSITE" id="PS00108">
    <property type="entry name" value="PROTEIN_KINASE_ST"/>
    <property type="match status" value="1"/>
</dbReference>
<dbReference type="SMART" id="SM00369">
    <property type="entry name" value="LRR_TYP"/>
    <property type="match status" value="8"/>
</dbReference>
<keyword evidence="21" id="KW-0675">Receptor</keyword>
<comment type="subcellular location">
    <subcellularLocation>
        <location evidence="3">Cell membrane</location>
        <topology evidence="3">Single-pass membrane protein</topology>
    </subcellularLocation>
    <subcellularLocation>
        <location evidence="4">Endoplasmic reticulum membrane</location>
        <topology evidence="4">Single-pass membrane protein</topology>
    </subcellularLocation>
    <subcellularLocation>
        <location evidence="5">Membrane</location>
        <topology evidence="5">Single-pass type I membrane protein</topology>
    </subcellularLocation>
</comment>
<evidence type="ECO:0000256" key="4">
    <source>
        <dbReference type="ARBA" id="ARBA00004389"/>
    </source>
</evidence>
<comment type="function">
    <text evidence="25">Receptor kinase that detects X.oryzae pv. oryzae protein Ax21 to promote innate immunity. Following X.oryzae pv. oryzae protein Ax21 detection, undergoes cleavage, releasing the processed protein kinase Xa21 chain.</text>
</comment>
<dbReference type="PROSITE" id="PS51450">
    <property type="entry name" value="LRR"/>
    <property type="match status" value="1"/>
</dbReference>